<dbReference type="InterPro" id="IPR023167">
    <property type="entry name" value="Yap1_redox_dom_sf"/>
</dbReference>
<feature type="compositionally biased region" description="Low complexity" evidence="5">
    <location>
        <begin position="302"/>
        <end position="313"/>
    </location>
</feature>
<dbReference type="GO" id="GO:0000976">
    <property type="term" value="F:transcription cis-regulatory region binding"/>
    <property type="evidence" value="ECO:0007669"/>
    <property type="project" value="InterPro"/>
</dbReference>
<dbReference type="Pfam" id="PF00170">
    <property type="entry name" value="bZIP_1"/>
    <property type="match status" value="1"/>
</dbReference>
<comment type="similarity">
    <text evidence="4">Belongs to the bZIP family. YAP subfamily.</text>
</comment>
<dbReference type="InterPro" id="IPR046347">
    <property type="entry name" value="bZIP_sf"/>
</dbReference>
<feature type="compositionally biased region" description="Polar residues" evidence="5">
    <location>
        <begin position="273"/>
        <end position="301"/>
    </location>
</feature>
<dbReference type="GO" id="GO:0034599">
    <property type="term" value="P:cellular response to oxidative stress"/>
    <property type="evidence" value="ECO:0007669"/>
    <property type="project" value="UniProtKB-ARBA"/>
</dbReference>
<dbReference type="SMART" id="SM00338">
    <property type="entry name" value="BRLZ"/>
    <property type="match status" value="1"/>
</dbReference>
<dbReference type="InterPro" id="IPR013910">
    <property type="entry name" value="TF_PAP1"/>
</dbReference>
<dbReference type="GO" id="GO:0001228">
    <property type="term" value="F:DNA-binding transcription activator activity, RNA polymerase II-specific"/>
    <property type="evidence" value="ECO:0007669"/>
    <property type="project" value="TreeGrafter"/>
</dbReference>
<organism evidence="7 8">
    <name type="scientific">Letharia lupina</name>
    <dbReference type="NCBI Taxonomy" id="560253"/>
    <lineage>
        <taxon>Eukaryota</taxon>
        <taxon>Fungi</taxon>
        <taxon>Dikarya</taxon>
        <taxon>Ascomycota</taxon>
        <taxon>Pezizomycotina</taxon>
        <taxon>Lecanoromycetes</taxon>
        <taxon>OSLEUM clade</taxon>
        <taxon>Lecanoromycetidae</taxon>
        <taxon>Lecanorales</taxon>
        <taxon>Lecanorineae</taxon>
        <taxon>Parmeliaceae</taxon>
        <taxon>Letharia</taxon>
    </lineage>
</organism>
<dbReference type="AlphaFoldDB" id="A0A8H6CR50"/>
<protein>
    <recommendedName>
        <fullName evidence="6">BZIP domain-containing protein</fullName>
    </recommendedName>
</protein>
<dbReference type="Pfam" id="PF08601">
    <property type="entry name" value="PAP1"/>
    <property type="match status" value="2"/>
</dbReference>
<comment type="subcellular location">
    <subcellularLocation>
        <location evidence="2">Cytoplasm</location>
    </subcellularLocation>
    <subcellularLocation>
        <location evidence="1">Nucleus</location>
    </subcellularLocation>
</comment>
<feature type="region of interest" description="Disordered" evidence="5">
    <location>
        <begin position="273"/>
        <end position="333"/>
    </location>
</feature>
<feature type="domain" description="BZIP" evidence="6">
    <location>
        <begin position="161"/>
        <end position="224"/>
    </location>
</feature>
<dbReference type="PANTHER" id="PTHR40621:SF6">
    <property type="entry name" value="AP-1-LIKE TRANSCRIPTION FACTOR YAP1-RELATED"/>
    <property type="match status" value="1"/>
</dbReference>
<evidence type="ECO:0000259" key="6">
    <source>
        <dbReference type="PROSITE" id="PS50217"/>
    </source>
</evidence>
<feature type="compositionally biased region" description="Polar residues" evidence="5">
    <location>
        <begin position="316"/>
        <end position="333"/>
    </location>
</feature>
<evidence type="ECO:0000313" key="8">
    <source>
        <dbReference type="Proteomes" id="UP000593566"/>
    </source>
</evidence>
<accession>A0A8H6CR50</accession>
<feature type="compositionally biased region" description="Basic and acidic residues" evidence="5">
    <location>
        <begin position="177"/>
        <end position="214"/>
    </location>
</feature>
<evidence type="ECO:0000256" key="5">
    <source>
        <dbReference type="SAM" id="MobiDB-lite"/>
    </source>
</evidence>
<dbReference type="GO" id="GO:0090575">
    <property type="term" value="C:RNA polymerase II transcription regulator complex"/>
    <property type="evidence" value="ECO:0007669"/>
    <property type="project" value="TreeGrafter"/>
</dbReference>
<dbReference type="FunFam" id="1.20.5.170:FF:000067">
    <property type="entry name" value="BZIP transcription factor"/>
    <property type="match status" value="1"/>
</dbReference>
<dbReference type="InterPro" id="IPR004827">
    <property type="entry name" value="bZIP"/>
</dbReference>
<sequence length="620" mass="67294">MNGTAYGPDLTLTPHQEDLLRTALSSNNPIESSSQISRNGTLGTTRSNSDPKQLQRTNDHMANGPNMFTSPLQETPGSGQLGSFDESPFLDYELDDGNFDWDNSTDQLFGDLPGTESYVDGEHHDKRKASMDDEDEEEGTSKRREGDDKSAKKPGRKPLTGEPTTKRKAQNRAAQRAFRERKERHLKDLETKVEDLEKASEATNHENGRLRTQVEKMSMELKEYRKRMSLNTTAAGYSPPLSATQSHSYGNGSDFHFNFPKFGDLPGSFMSNGSIAKTTSPTQMGQRSASASSTTPSGNVRKQSSAASKSPPSFNGMFSTPLGQSRPSQVSNNGFINKDYADLNGLFDPSVLENASRNNSADYLSYTTGKASSTPSTAKQDSVGSVNGHAQISTLRNNSSTSITGSPTSSMSHGALDSSCGTTPESSADSPDNRKSSEGGLDTINEEGKAQNKASSNVAKSPAADINGIDWMAQQNGGAFDPVLFGDYRDPQDNILNNNAFGDFFNDAFPLQDFGTPYYTGEVPPKKDLMQEIEIQKNASPSELGPEDDRKQLLACDKLWDRVQSSEKVQKGEADMDDLCSQLKSKAKCSGNGAMIDEKDVDLILGPAREEPSNSLKMFS</sequence>
<dbReference type="PANTHER" id="PTHR40621">
    <property type="entry name" value="TRANSCRIPTION FACTOR KAPC-RELATED"/>
    <property type="match status" value="1"/>
</dbReference>
<dbReference type="Proteomes" id="UP000593566">
    <property type="component" value="Unassembled WGS sequence"/>
</dbReference>
<evidence type="ECO:0000313" key="7">
    <source>
        <dbReference type="EMBL" id="KAF6227949.1"/>
    </source>
</evidence>
<feature type="compositionally biased region" description="Basic and acidic residues" evidence="5">
    <location>
        <begin position="139"/>
        <end position="151"/>
    </location>
</feature>
<dbReference type="SUPFAM" id="SSF111430">
    <property type="entry name" value="YAP1 redox domain"/>
    <property type="match status" value="1"/>
</dbReference>
<reference evidence="7 8" key="1">
    <citation type="journal article" date="2020" name="Genomics">
        <title>Complete, high-quality genomes from long-read metagenomic sequencing of two wolf lichen thalli reveals enigmatic genome architecture.</title>
        <authorList>
            <person name="McKenzie S.K."/>
            <person name="Walston R.F."/>
            <person name="Allen J.L."/>
        </authorList>
    </citation>
    <scope>NUCLEOTIDE SEQUENCE [LARGE SCALE GENOMIC DNA]</scope>
    <source>
        <strain evidence="7">WasteWater1</strain>
    </source>
</reference>
<dbReference type="PROSITE" id="PS50217">
    <property type="entry name" value="BZIP"/>
    <property type="match status" value="1"/>
</dbReference>
<keyword evidence="8" id="KW-1185">Reference proteome</keyword>
<gene>
    <name evidence="7" type="ORF">HO133_007677</name>
</gene>
<feature type="compositionally biased region" description="Polar residues" evidence="5">
    <location>
        <begin position="367"/>
        <end position="398"/>
    </location>
</feature>
<dbReference type="EMBL" id="JACCJB010000004">
    <property type="protein sequence ID" value="KAF6227949.1"/>
    <property type="molecule type" value="Genomic_DNA"/>
</dbReference>
<feature type="compositionally biased region" description="Polar residues" evidence="5">
    <location>
        <begin position="66"/>
        <end position="78"/>
    </location>
</feature>
<dbReference type="SUPFAM" id="SSF57959">
    <property type="entry name" value="Leucine zipper domain"/>
    <property type="match status" value="1"/>
</dbReference>
<evidence type="ECO:0000256" key="4">
    <source>
        <dbReference type="ARBA" id="ARBA00038132"/>
    </source>
</evidence>
<feature type="compositionally biased region" description="Polar residues" evidence="5">
    <location>
        <begin position="23"/>
        <end position="56"/>
    </location>
</feature>
<dbReference type="CDD" id="cd14688">
    <property type="entry name" value="bZIP_YAP"/>
    <property type="match status" value="1"/>
</dbReference>
<dbReference type="GO" id="GO:0005737">
    <property type="term" value="C:cytoplasm"/>
    <property type="evidence" value="ECO:0007669"/>
    <property type="project" value="UniProtKB-SubCell"/>
</dbReference>
<evidence type="ECO:0000256" key="3">
    <source>
        <dbReference type="ARBA" id="ARBA00023242"/>
    </source>
</evidence>
<feature type="region of interest" description="Disordered" evidence="5">
    <location>
        <begin position="367"/>
        <end position="460"/>
    </location>
</feature>
<proteinExistence type="inferred from homology"/>
<evidence type="ECO:0000256" key="1">
    <source>
        <dbReference type="ARBA" id="ARBA00004123"/>
    </source>
</evidence>
<dbReference type="InterPro" id="IPR050936">
    <property type="entry name" value="AP-1-like"/>
</dbReference>
<comment type="caution">
    <text evidence="7">The sequence shown here is derived from an EMBL/GenBank/DDBJ whole genome shotgun (WGS) entry which is preliminary data.</text>
</comment>
<evidence type="ECO:0000256" key="2">
    <source>
        <dbReference type="ARBA" id="ARBA00004496"/>
    </source>
</evidence>
<feature type="compositionally biased region" description="Low complexity" evidence="5">
    <location>
        <begin position="399"/>
        <end position="412"/>
    </location>
</feature>
<feature type="compositionally biased region" description="Basic and acidic residues" evidence="5">
    <location>
        <begin position="120"/>
        <end position="131"/>
    </location>
</feature>
<dbReference type="PROSITE" id="PS00036">
    <property type="entry name" value="BZIP_BASIC"/>
    <property type="match status" value="1"/>
</dbReference>
<keyword evidence="3" id="KW-0539">Nucleus</keyword>
<feature type="compositionally biased region" description="Polar residues" evidence="5">
    <location>
        <begin position="419"/>
        <end position="430"/>
    </location>
</feature>
<dbReference type="RefSeq" id="XP_037155883.1">
    <property type="nucleotide sequence ID" value="XM_037298547.1"/>
</dbReference>
<dbReference type="Gene3D" id="1.10.238.100">
    <property type="entry name" value="YAP1 redox domain. Chain B"/>
    <property type="match status" value="1"/>
</dbReference>
<name>A0A8H6CR50_9LECA</name>
<feature type="region of interest" description="Disordered" evidence="5">
    <location>
        <begin position="21"/>
        <end position="214"/>
    </location>
</feature>
<dbReference type="GeneID" id="59336074"/>
<dbReference type="Gene3D" id="1.20.5.170">
    <property type="match status" value="1"/>
</dbReference>